<dbReference type="GO" id="GO:0016491">
    <property type="term" value="F:oxidoreductase activity"/>
    <property type="evidence" value="ECO:0007669"/>
    <property type="project" value="UniProtKB-KW"/>
</dbReference>
<dbReference type="InterPro" id="IPR012349">
    <property type="entry name" value="Split_barrel_FMN-bd"/>
</dbReference>
<gene>
    <name evidence="1" type="ORF">ACFFUV_14635</name>
</gene>
<evidence type="ECO:0000313" key="2">
    <source>
        <dbReference type="Proteomes" id="UP001589645"/>
    </source>
</evidence>
<dbReference type="Gene3D" id="2.30.110.10">
    <property type="entry name" value="Electron Transport, Fmn-binding Protein, Chain A"/>
    <property type="match status" value="1"/>
</dbReference>
<dbReference type="PANTHER" id="PTHR34071">
    <property type="entry name" value="5-NITROIMIDAZOLE ANTIBIOTICS RESISTANCE PROTEIN, NIMA-FAMILY-RELATED PROTEIN-RELATED"/>
    <property type="match status" value="1"/>
</dbReference>
<dbReference type="EC" id="1.-.-.-" evidence="1"/>
<keyword evidence="1" id="KW-0560">Oxidoreductase</keyword>
<dbReference type="InterPro" id="IPR024747">
    <property type="entry name" value="Pyridox_Oxase-rel"/>
</dbReference>
<dbReference type="Proteomes" id="UP001589645">
    <property type="component" value="Unassembled WGS sequence"/>
</dbReference>
<proteinExistence type="predicted"/>
<accession>A0ABV5HPN2</accession>
<protein>
    <submittedName>
        <fullName evidence="1">Pyridoxamine 5'-phosphate oxidase family protein</fullName>
        <ecNumber evidence="1">1.-.-.-</ecNumber>
    </submittedName>
</protein>
<dbReference type="Pfam" id="PF12900">
    <property type="entry name" value="Pyridox_ox_2"/>
    <property type="match status" value="1"/>
</dbReference>
<reference evidence="1 2" key="1">
    <citation type="submission" date="2024-09" db="EMBL/GenBank/DDBJ databases">
        <authorList>
            <person name="Sun Q."/>
            <person name="Mori K."/>
        </authorList>
    </citation>
    <scope>NUCLEOTIDE SEQUENCE [LARGE SCALE GENOMIC DNA]</scope>
    <source>
        <strain evidence="1 2">CECT 8064</strain>
    </source>
</reference>
<dbReference type="RefSeq" id="WP_390194234.1">
    <property type="nucleotide sequence ID" value="NZ_JBHMEP010000004.1"/>
</dbReference>
<organism evidence="1 2">
    <name type="scientific">Vibrio olivae</name>
    <dbReference type="NCBI Taxonomy" id="1243002"/>
    <lineage>
        <taxon>Bacteria</taxon>
        <taxon>Pseudomonadati</taxon>
        <taxon>Pseudomonadota</taxon>
        <taxon>Gammaproteobacteria</taxon>
        <taxon>Vibrionales</taxon>
        <taxon>Vibrionaceae</taxon>
        <taxon>Vibrio</taxon>
    </lineage>
</organism>
<keyword evidence="2" id="KW-1185">Reference proteome</keyword>
<comment type="caution">
    <text evidence="1">The sequence shown here is derived from an EMBL/GenBank/DDBJ whole genome shotgun (WGS) entry which is preliminary data.</text>
</comment>
<dbReference type="SUPFAM" id="SSF50475">
    <property type="entry name" value="FMN-binding split barrel"/>
    <property type="match status" value="1"/>
</dbReference>
<sequence>MLSNTPRTTIKKASHKAATDPLKLYEIIDESLIGHVAIDDATGPLVIPMLAWRVDDAIYIHGAHNSRLLRQLSTPKPTCVTFTLFDGWVLARSAFHHSAHYRSAVVVGEFTVIEDNREKDRLLTHFIEQIAPGRSQEVRPSNNKELSATRLLRMPLVEASVKMSHGAVNDDDNDMSRPVWAGILPYRTVVGPMRGDAQLAQNIQQPNYQSAYAGRWYTDEKE</sequence>
<dbReference type="PANTHER" id="PTHR34071:SF2">
    <property type="entry name" value="FLAVIN-NUCLEOTIDE-BINDING PROTEIN"/>
    <property type="match status" value="1"/>
</dbReference>
<dbReference type="EMBL" id="JBHMEP010000004">
    <property type="protein sequence ID" value="MFB9136207.1"/>
    <property type="molecule type" value="Genomic_DNA"/>
</dbReference>
<name>A0ABV5HPN2_9VIBR</name>
<evidence type="ECO:0000313" key="1">
    <source>
        <dbReference type="EMBL" id="MFB9136207.1"/>
    </source>
</evidence>